<protein>
    <submittedName>
        <fullName evidence="1">Transposase family protein</fullName>
    </submittedName>
</protein>
<name>A0A6B1DXK4_9CHLR</name>
<accession>A0A6B1DXK4</accession>
<dbReference type="EMBL" id="VXPY01000098">
    <property type="protein sequence ID" value="MYD91485.1"/>
    <property type="molecule type" value="Genomic_DNA"/>
</dbReference>
<organism evidence="1">
    <name type="scientific">Caldilineaceae bacterium SB0662_bin_9</name>
    <dbReference type="NCBI Taxonomy" id="2605258"/>
    <lineage>
        <taxon>Bacteria</taxon>
        <taxon>Bacillati</taxon>
        <taxon>Chloroflexota</taxon>
        <taxon>Caldilineae</taxon>
        <taxon>Caldilineales</taxon>
        <taxon>Caldilineaceae</taxon>
    </lineage>
</organism>
<evidence type="ECO:0000313" key="1">
    <source>
        <dbReference type="EMBL" id="MYD91485.1"/>
    </source>
</evidence>
<sequence length="143" mass="15755">MSVVDSCLAASLRTCLEDVADSRSAHARRRPLTSMLFLALTAVMGDADTWVEVEEFERWLGWHPVLRYPLHITFRPTGGDRVPARELGGGPGTLWLGEGTAFGRDPLPGTLVVLHDRDCEEPRLLLTDTLPARTDAALYACCH</sequence>
<gene>
    <name evidence="1" type="ORF">F4Y08_14330</name>
</gene>
<comment type="caution">
    <text evidence="1">The sequence shown here is derived from an EMBL/GenBank/DDBJ whole genome shotgun (WGS) entry which is preliminary data.</text>
</comment>
<dbReference type="AlphaFoldDB" id="A0A6B1DXK4"/>
<proteinExistence type="predicted"/>
<reference evidence="1" key="1">
    <citation type="submission" date="2019-09" db="EMBL/GenBank/DDBJ databases">
        <title>Characterisation of the sponge microbiome using genome-centric metagenomics.</title>
        <authorList>
            <person name="Engelberts J.P."/>
            <person name="Robbins S.J."/>
            <person name="De Goeij J.M."/>
            <person name="Aranda M."/>
            <person name="Bell S.C."/>
            <person name="Webster N.S."/>
        </authorList>
    </citation>
    <scope>NUCLEOTIDE SEQUENCE</scope>
    <source>
        <strain evidence="1">SB0662_bin_9</strain>
    </source>
</reference>